<evidence type="ECO:0000313" key="2">
    <source>
        <dbReference type="Proteomes" id="UP000607653"/>
    </source>
</evidence>
<keyword evidence="2" id="KW-1185">Reference proteome</keyword>
<dbReference type="Proteomes" id="UP000607653">
    <property type="component" value="Unassembled WGS sequence"/>
</dbReference>
<organism evidence="1 2">
    <name type="scientific">Nelumbo nucifera</name>
    <name type="common">Sacred lotus</name>
    <dbReference type="NCBI Taxonomy" id="4432"/>
    <lineage>
        <taxon>Eukaryota</taxon>
        <taxon>Viridiplantae</taxon>
        <taxon>Streptophyta</taxon>
        <taxon>Embryophyta</taxon>
        <taxon>Tracheophyta</taxon>
        <taxon>Spermatophyta</taxon>
        <taxon>Magnoliopsida</taxon>
        <taxon>Proteales</taxon>
        <taxon>Nelumbonaceae</taxon>
        <taxon>Nelumbo</taxon>
    </lineage>
</organism>
<dbReference type="EMBL" id="DUZY01000002">
    <property type="protein sequence ID" value="DAD26202.1"/>
    <property type="molecule type" value="Genomic_DNA"/>
</dbReference>
<reference evidence="1 2" key="1">
    <citation type="journal article" date="2020" name="Mol. Biol. Evol.">
        <title>Distinct Expression and Methylation Patterns for Genes with Different Fates following a Single Whole-Genome Duplication in Flowering Plants.</title>
        <authorList>
            <person name="Shi T."/>
            <person name="Rahmani R.S."/>
            <person name="Gugger P.F."/>
            <person name="Wang M."/>
            <person name="Li H."/>
            <person name="Zhang Y."/>
            <person name="Li Z."/>
            <person name="Wang Q."/>
            <person name="Van de Peer Y."/>
            <person name="Marchal K."/>
            <person name="Chen J."/>
        </authorList>
    </citation>
    <scope>NUCLEOTIDE SEQUENCE [LARGE SCALE GENOMIC DNA]</scope>
    <source>
        <tissue evidence="1">Leaf</tissue>
    </source>
</reference>
<sequence length="65" mass="7159">MIHGTFIISFSCYGISQLNLHSGLLSSIDVALINERSGRFSRSDLGGTNHSDTPKVLILLPFTYF</sequence>
<protein>
    <submittedName>
        <fullName evidence="1">Uncharacterized protein</fullName>
    </submittedName>
</protein>
<name>A0A822Y1T1_NELNU</name>
<evidence type="ECO:0000313" key="1">
    <source>
        <dbReference type="EMBL" id="DAD26202.1"/>
    </source>
</evidence>
<comment type="caution">
    <text evidence="1">The sequence shown here is derived from an EMBL/GenBank/DDBJ whole genome shotgun (WGS) entry which is preliminary data.</text>
</comment>
<proteinExistence type="predicted"/>
<accession>A0A822Y1T1</accession>
<gene>
    <name evidence="1" type="ORF">HUJ06_027670</name>
</gene>
<dbReference type="AlphaFoldDB" id="A0A822Y1T1"/>